<reference evidence="1 2" key="1">
    <citation type="submission" date="2020-06" db="EMBL/GenBank/DDBJ databases">
        <authorList>
            <person name="Li R."/>
            <person name="Bekaert M."/>
        </authorList>
    </citation>
    <scope>NUCLEOTIDE SEQUENCE [LARGE SCALE GENOMIC DNA]</scope>
    <source>
        <strain evidence="2">wild</strain>
    </source>
</reference>
<sequence>MIEGAASKCTGTLLIGLLQAPSLKEKCGIVLDKVRPCMVEAISTDHNTTCNAREKHELINSFRDTIVQFLQFDVLTCLPVMDCSDFESVMYYLEVLCESQFQSFIEYSNCGNLCRVGSCMSDAVTAQNKTCSLIEFQNTIMSNRNAWTAETGTSEIDICCSEYKPCKP</sequence>
<dbReference type="EMBL" id="CACVKT020010476">
    <property type="protein sequence ID" value="CAC5426810.1"/>
    <property type="molecule type" value="Genomic_DNA"/>
</dbReference>
<name>A0A6J8F269_MYTCO</name>
<keyword evidence="2" id="KW-1185">Reference proteome</keyword>
<accession>A0A6J8F269</accession>
<evidence type="ECO:0000313" key="1">
    <source>
        <dbReference type="EMBL" id="CAC5426810.1"/>
    </source>
</evidence>
<dbReference type="AlphaFoldDB" id="A0A6J8F269"/>
<protein>
    <submittedName>
        <fullName evidence="1">Uncharacterized protein</fullName>
    </submittedName>
</protein>
<dbReference type="Proteomes" id="UP000507470">
    <property type="component" value="Unassembled WGS sequence"/>
</dbReference>
<gene>
    <name evidence="1" type="ORF">MCOR_58487</name>
</gene>
<dbReference type="OrthoDB" id="6070582at2759"/>
<proteinExistence type="predicted"/>
<organism evidence="1 2">
    <name type="scientific">Mytilus coruscus</name>
    <name type="common">Sea mussel</name>
    <dbReference type="NCBI Taxonomy" id="42192"/>
    <lineage>
        <taxon>Eukaryota</taxon>
        <taxon>Metazoa</taxon>
        <taxon>Spiralia</taxon>
        <taxon>Lophotrochozoa</taxon>
        <taxon>Mollusca</taxon>
        <taxon>Bivalvia</taxon>
        <taxon>Autobranchia</taxon>
        <taxon>Pteriomorphia</taxon>
        <taxon>Mytilida</taxon>
        <taxon>Mytiloidea</taxon>
        <taxon>Mytilidae</taxon>
        <taxon>Mytilinae</taxon>
        <taxon>Mytilus</taxon>
    </lineage>
</organism>
<evidence type="ECO:0000313" key="2">
    <source>
        <dbReference type="Proteomes" id="UP000507470"/>
    </source>
</evidence>